<reference evidence="1" key="2">
    <citation type="submission" date="2021-01" db="UniProtKB">
        <authorList>
            <consortium name="EnsemblMetazoa"/>
        </authorList>
    </citation>
    <scope>IDENTIFICATION</scope>
</reference>
<accession>A0A7M7T2X4</accession>
<dbReference type="RefSeq" id="XP_030849885.1">
    <property type="nucleotide sequence ID" value="XM_030994025.1"/>
</dbReference>
<proteinExistence type="predicted"/>
<dbReference type="InParanoid" id="A0A7M7T2X4"/>
<evidence type="ECO:0000313" key="2">
    <source>
        <dbReference type="Proteomes" id="UP000007110"/>
    </source>
</evidence>
<dbReference type="GeneID" id="115927767"/>
<dbReference type="EnsemblMetazoa" id="XM_030994025">
    <property type="protein sequence ID" value="XP_030849885"/>
    <property type="gene ID" value="LOC115927767"/>
</dbReference>
<dbReference type="InterPro" id="IPR052813">
    <property type="entry name" value="CMIP"/>
</dbReference>
<reference evidence="2" key="1">
    <citation type="submission" date="2015-02" db="EMBL/GenBank/DDBJ databases">
        <title>Genome sequencing for Strongylocentrotus purpuratus.</title>
        <authorList>
            <person name="Murali S."/>
            <person name="Liu Y."/>
            <person name="Vee V."/>
            <person name="English A."/>
            <person name="Wang M."/>
            <person name="Skinner E."/>
            <person name="Han Y."/>
            <person name="Muzny D.M."/>
            <person name="Worley K.C."/>
            <person name="Gibbs R.A."/>
        </authorList>
    </citation>
    <scope>NUCLEOTIDE SEQUENCE</scope>
</reference>
<dbReference type="InterPro" id="IPR032675">
    <property type="entry name" value="LRR_dom_sf"/>
</dbReference>
<dbReference type="PANTHER" id="PTHR25480">
    <property type="entry name" value="LEUCINE-RICH REPEAT-CONTAINING PROTEIN 73"/>
    <property type="match status" value="1"/>
</dbReference>
<dbReference type="OrthoDB" id="10057701at2759"/>
<sequence length="414" mass="47313">MQRERTRVRSALSLNGYPRRFIHNTKNRSSEPRDQKVYKTFTVLPYIDGVSQQLKRRLESHGIRTVFRSDTTLRQQLTRPKDPIPPHRRDGIVYNIPCKGCDRSYIGETARPIKERITEHKRDVRLRRTDNSAVAEHAWDNQHQPDWDGVQCLSQERHWLLGCGTESGGRLRHHITGLNKSLRVIALHDNGQLLVEKCQLSTEMTTRLWSCLRSFTPLNHLSISDSSLSFPPSPPELPSVTKLSAERVTSQSYEGLLSSLPGLRYIGITIDDAERNIPQITACLRRTGGQQLTHIKLTAPSSLLSEKKSVSRETMRGLGLLISEQTKNLQVLWLYGVKCTDEEDLVYLIECCRHVKTMPELWLQWCGTREGGKLESHLKGLDKSSSGNLSVHVQHRGIRPRLLSTDFTWSLFMV</sequence>
<dbReference type="CDD" id="cd10442">
    <property type="entry name" value="GIY-YIG_PLEs"/>
    <property type="match status" value="1"/>
</dbReference>
<evidence type="ECO:0000313" key="1">
    <source>
        <dbReference type="EnsemblMetazoa" id="XP_030849885"/>
    </source>
</evidence>
<organism evidence="1 2">
    <name type="scientific">Strongylocentrotus purpuratus</name>
    <name type="common">Purple sea urchin</name>
    <dbReference type="NCBI Taxonomy" id="7668"/>
    <lineage>
        <taxon>Eukaryota</taxon>
        <taxon>Metazoa</taxon>
        <taxon>Echinodermata</taxon>
        <taxon>Eleutherozoa</taxon>
        <taxon>Echinozoa</taxon>
        <taxon>Echinoidea</taxon>
        <taxon>Euechinoidea</taxon>
        <taxon>Echinacea</taxon>
        <taxon>Camarodonta</taxon>
        <taxon>Echinidea</taxon>
        <taxon>Strongylocentrotidae</taxon>
        <taxon>Strongylocentrotus</taxon>
    </lineage>
</organism>
<name>A0A7M7T2X4_STRPU</name>
<dbReference type="Gene3D" id="3.80.10.10">
    <property type="entry name" value="Ribonuclease Inhibitor"/>
    <property type="match status" value="1"/>
</dbReference>
<keyword evidence="2" id="KW-1185">Reference proteome</keyword>
<dbReference type="PANTHER" id="PTHR25480:SF0">
    <property type="entry name" value="C-MAF-INDUCING PROTEIN"/>
    <property type="match status" value="1"/>
</dbReference>
<dbReference type="SUPFAM" id="SSF52047">
    <property type="entry name" value="RNI-like"/>
    <property type="match status" value="1"/>
</dbReference>
<dbReference type="AlphaFoldDB" id="A0A7M7T2X4"/>
<protein>
    <submittedName>
        <fullName evidence="1">Uncharacterized protein</fullName>
    </submittedName>
</protein>
<dbReference type="KEGG" id="spu:115927767"/>
<dbReference type="Proteomes" id="UP000007110">
    <property type="component" value="Unassembled WGS sequence"/>
</dbReference>